<dbReference type="PANTHER" id="PTHR46268">
    <property type="entry name" value="STRESS RESPONSE PROTEIN NHAX"/>
    <property type="match status" value="1"/>
</dbReference>
<evidence type="ECO:0000313" key="4">
    <source>
        <dbReference type="Proteomes" id="UP001162891"/>
    </source>
</evidence>
<dbReference type="SUPFAM" id="SSF52402">
    <property type="entry name" value="Adenine nucleotide alpha hydrolases-like"/>
    <property type="match status" value="1"/>
</dbReference>
<dbReference type="Pfam" id="PF00582">
    <property type="entry name" value="Usp"/>
    <property type="match status" value="1"/>
</dbReference>
<dbReference type="Gene3D" id="3.40.50.620">
    <property type="entry name" value="HUPs"/>
    <property type="match status" value="1"/>
</dbReference>
<reference evidence="4" key="1">
    <citation type="journal article" date="2022" name="Int. J. Syst. Evol. Microbiol.">
        <title>Anaeromyxobacter oryzae sp. nov., Anaeromyxobacter diazotrophicus sp. nov. and Anaeromyxobacter paludicola sp. nov., isolated from paddy soils.</title>
        <authorList>
            <person name="Itoh H."/>
            <person name="Xu Z."/>
            <person name="Mise K."/>
            <person name="Masuda Y."/>
            <person name="Ushijima N."/>
            <person name="Hayakawa C."/>
            <person name="Shiratori Y."/>
            <person name="Senoo K."/>
        </authorList>
    </citation>
    <scope>NUCLEOTIDE SEQUENCE [LARGE SCALE GENOMIC DNA]</scope>
    <source>
        <strain evidence="4">Red232</strain>
    </source>
</reference>
<dbReference type="RefSeq" id="WP_248360637.1">
    <property type="nucleotide sequence ID" value="NZ_AP025591.1"/>
</dbReference>
<dbReference type="Proteomes" id="UP001162891">
    <property type="component" value="Chromosome"/>
</dbReference>
<evidence type="ECO:0000259" key="2">
    <source>
        <dbReference type="Pfam" id="PF00582"/>
    </source>
</evidence>
<dbReference type="CDD" id="cd00293">
    <property type="entry name" value="USP-like"/>
    <property type="match status" value="1"/>
</dbReference>
<protein>
    <recommendedName>
        <fullName evidence="2">UspA domain-containing protein</fullName>
    </recommendedName>
</protein>
<accession>A0ABM7WU06</accession>
<organism evidence="3 4">
    <name type="scientific">Anaeromyxobacter oryzae</name>
    <dbReference type="NCBI Taxonomy" id="2918170"/>
    <lineage>
        <taxon>Bacteria</taxon>
        <taxon>Pseudomonadati</taxon>
        <taxon>Myxococcota</taxon>
        <taxon>Myxococcia</taxon>
        <taxon>Myxococcales</taxon>
        <taxon>Cystobacterineae</taxon>
        <taxon>Anaeromyxobacteraceae</taxon>
        <taxon>Anaeromyxobacter</taxon>
    </lineage>
</organism>
<dbReference type="InterPro" id="IPR014729">
    <property type="entry name" value="Rossmann-like_a/b/a_fold"/>
</dbReference>
<dbReference type="PRINTS" id="PR01438">
    <property type="entry name" value="UNVRSLSTRESS"/>
</dbReference>
<comment type="similarity">
    <text evidence="1">Belongs to the universal stress protein A family.</text>
</comment>
<evidence type="ECO:0000313" key="3">
    <source>
        <dbReference type="EMBL" id="BDG02959.1"/>
    </source>
</evidence>
<proteinExistence type="inferred from homology"/>
<evidence type="ECO:0000256" key="1">
    <source>
        <dbReference type="ARBA" id="ARBA00008791"/>
    </source>
</evidence>
<gene>
    <name evidence="3" type="ORF">AMOR_19550</name>
</gene>
<dbReference type="EMBL" id="AP025591">
    <property type="protein sequence ID" value="BDG02959.1"/>
    <property type="molecule type" value="Genomic_DNA"/>
</dbReference>
<keyword evidence="4" id="KW-1185">Reference proteome</keyword>
<feature type="domain" description="UspA" evidence="2">
    <location>
        <begin position="6"/>
        <end position="136"/>
    </location>
</feature>
<dbReference type="PANTHER" id="PTHR46268:SF6">
    <property type="entry name" value="UNIVERSAL STRESS PROTEIN UP12"/>
    <property type="match status" value="1"/>
</dbReference>
<name>A0ABM7WU06_9BACT</name>
<dbReference type="InterPro" id="IPR006016">
    <property type="entry name" value="UspA"/>
</dbReference>
<dbReference type="InterPro" id="IPR006015">
    <property type="entry name" value="Universal_stress_UspA"/>
</dbReference>
<sequence>MAAVEWRRICCPVDFSEPARAGLRVAADLCHRLGAQLVLLHVDANPKVAEELPRSGSVEERLRSWQQEAEGLGAAHATMARTAGRPDVAIVEFATAEDLDLIVMGTHGRVDREHMLTGSVAEGVVRNAPCPVLTVRPSWKA</sequence>